<evidence type="ECO:0000313" key="1">
    <source>
        <dbReference type="EMBL" id="KAG0495677.1"/>
    </source>
</evidence>
<dbReference type="AlphaFoldDB" id="A0A835S1Z5"/>
<organism evidence="1 3">
    <name type="scientific">Vanilla planifolia</name>
    <name type="common">Vanilla</name>
    <dbReference type="NCBI Taxonomy" id="51239"/>
    <lineage>
        <taxon>Eukaryota</taxon>
        <taxon>Viridiplantae</taxon>
        <taxon>Streptophyta</taxon>
        <taxon>Embryophyta</taxon>
        <taxon>Tracheophyta</taxon>
        <taxon>Spermatophyta</taxon>
        <taxon>Magnoliopsida</taxon>
        <taxon>Liliopsida</taxon>
        <taxon>Asparagales</taxon>
        <taxon>Orchidaceae</taxon>
        <taxon>Vanilloideae</taxon>
        <taxon>Vanilleae</taxon>
        <taxon>Vanilla</taxon>
    </lineage>
</organism>
<accession>A0A835S1Z5</accession>
<dbReference type="Proteomes" id="UP000636800">
    <property type="component" value="Chromosome 1"/>
</dbReference>
<dbReference type="EMBL" id="JADCNM010000001">
    <property type="protein sequence ID" value="KAG0500289.1"/>
    <property type="molecule type" value="Genomic_DNA"/>
</dbReference>
<protein>
    <submittedName>
        <fullName evidence="1">Uncharacterized protein</fullName>
    </submittedName>
</protein>
<reference evidence="3 4" key="1">
    <citation type="journal article" date="2020" name="Nat. Food">
        <title>A phased Vanilla planifolia genome enables genetic improvement of flavour and production.</title>
        <authorList>
            <person name="Hasing T."/>
            <person name="Tang H."/>
            <person name="Brym M."/>
            <person name="Khazi F."/>
            <person name="Huang T."/>
            <person name="Chambers A.H."/>
        </authorList>
    </citation>
    <scope>NUCLEOTIDE SEQUENCE [LARGE SCALE GENOMIC DNA]</scope>
    <source>
        <tissue evidence="1">Leaf</tissue>
    </source>
</reference>
<dbReference type="Proteomes" id="UP000639772">
    <property type="component" value="Chromosome 1"/>
</dbReference>
<comment type="caution">
    <text evidence="1">The sequence shown here is derived from an EMBL/GenBank/DDBJ whole genome shotgun (WGS) entry which is preliminary data.</text>
</comment>
<evidence type="ECO:0000313" key="4">
    <source>
        <dbReference type="Proteomes" id="UP000639772"/>
    </source>
</evidence>
<proteinExistence type="predicted"/>
<evidence type="ECO:0000313" key="3">
    <source>
        <dbReference type="Proteomes" id="UP000636800"/>
    </source>
</evidence>
<dbReference type="EMBL" id="JADCNL010000001">
    <property type="protein sequence ID" value="KAG0495677.1"/>
    <property type="molecule type" value="Genomic_DNA"/>
</dbReference>
<name>A0A835S1Z5_VANPL</name>
<sequence length="143" mass="16174">MLALRSKFQINISLPLCLLWFQPSDISGPVLPHLTSRLQFVELKGAQVKTLSFLTYLLDRTFADHIRTSSSRGRFAQAMMPNSAGFSNRLTSFKGIRLTSFIVMLTDFIDLLLRLWLGLVKPALRDAKTIGLIAFFAEIVHYV</sequence>
<evidence type="ECO:0000313" key="2">
    <source>
        <dbReference type="EMBL" id="KAG0500289.1"/>
    </source>
</evidence>
<gene>
    <name evidence="2" type="ORF">HPP92_000361</name>
    <name evidence="1" type="ORF">HPP92_000368</name>
</gene>
<dbReference type="OrthoDB" id="5570127at2759"/>
<keyword evidence="3" id="KW-1185">Reference proteome</keyword>